<comment type="caution">
    <text evidence="1">The sequence shown here is derived from an EMBL/GenBank/DDBJ whole genome shotgun (WGS) entry which is preliminary data.</text>
</comment>
<evidence type="ECO:0000313" key="1">
    <source>
        <dbReference type="EMBL" id="CAG8855995.1"/>
    </source>
</evidence>
<organism evidence="1 2">
    <name type="scientific">Gigaspora margarita</name>
    <dbReference type="NCBI Taxonomy" id="4874"/>
    <lineage>
        <taxon>Eukaryota</taxon>
        <taxon>Fungi</taxon>
        <taxon>Fungi incertae sedis</taxon>
        <taxon>Mucoromycota</taxon>
        <taxon>Glomeromycotina</taxon>
        <taxon>Glomeromycetes</taxon>
        <taxon>Diversisporales</taxon>
        <taxon>Gigasporaceae</taxon>
        <taxon>Gigaspora</taxon>
    </lineage>
</organism>
<sequence>MPKETSIKATQKKKAQVARSARVSYSLIDLASSEEYFDSNDDSDESSDDNFMELEDPDEIIRLLTVSPKKKTALLYISEIKTFREAAVRSLKISDFFSNNQQLAADNDESSRDFQDQNDQ</sequence>
<dbReference type="EMBL" id="CAJVQB010155216">
    <property type="protein sequence ID" value="CAG8855995.1"/>
    <property type="molecule type" value="Genomic_DNA"/>
</dbReference>
<feature type="non-terminal residue" evidence="1">
    <location>
        <position position="120"/>
    </location>
</feature>
<gene>
    <name evidence="1" type="ORF">GMARGA_LOCUS44816</name>
</gene>
<dbReference type="Proteomes" id="UP000789901">
    <property type="component" value="Unassembled WGS sequence"/>
</dbReference>
<accession>A0ABN7XLS1</accession>
<keyword evidence="2" id="KW-1185">Reference proteome</keyword>
<proteinExistence type="predicted"/>
<name>A0ABN7XLS1_GIGMA</name>
<reference evidence="1 2" key="1">
    <citation type="submission" date="2021-06" db="EMBL/GenBank/DDBJ databases">
        <authorList>
            <person name="Kallberg Y."/>
            <person name="Tangrot J."/>
            <person name="Rosling A."/>
        </authorList>
    </citation>
    <scope>NUCLEOTIDE SEQUENCE [LARGE SCALE GENOMIC DNA]</scope>
    <source>
        <strain evidence="1 2">120-4 pot B 10/14</strain>
    </source>
</reference>
<protein>
    <submittedName>
        <fullName evidence="1">39360_t:CDS:1</fullName>
    </submittedName>
</protein>
<evidence type="ECO:0000313" key="2">
    <source>
        <dbReference type="Proteomes" id="UP000789901"/>
    </source>
</evidence>